<keyword evidence="4" id="KW-0732">Signal</keyword>
<keyword evidence="1" id="KW-0175">Coiled coil</keyword>
<feature type="compositionally biased region" description="Low complexity" evidence="2">
    <location>
        <begin position="689"/>
        <end position="708"/>
    </location>
</feature>
<keyword evidence="6" id="KW-1185">Reference proteome</keyword>
<feature type="compositionally biased region" description="Polar residues" evidence="2">
    <location>
        <begin position="846"/>
        <end position="877"/>
    </location>
</feature>
<evidence type="ECO:0000256" key="2">
    <source>
        <dbReference type="SAM" id="MobiDB-lite"/>
    </source>
</evidence>
<feature type="compositionally biased region" description="Low complexity" evidence="2">
    <location>
        <begin position="797"/>
        <end position="817"/>
    </location>
</feature>
<feature type="compositionally biased region" description="Low complexity" evidence="2">
    <location>
        <begin position="824"/>
        <end position="834"/>
    </location>
</feature>
<feature type="compositionally biased region" description="Polar residues" evidence="2">
    <location>
        <begin position="709"/>
        <end position="723"/>
    </location>
</feature>
<protein>
    <recommendedName>
        <fullName evidence="7">Myosin heavy chain</fullName>
    </recommendedName>
</protein>
<dbReference type="OrthoDB" id="350194at2759"/>
<evidence type="ECO:0000256" key="4">
    <source>
        <dbReference type="SAM" id="SignalP"/>
    </source>
</evidence>
<feature type="region of interest" description="Disordered" evidence="2">
    <location>
        <begin position="121"/>
        <end position="140"/>
    </location>
</feature>
<evidence type="ECO:0008006" key="7">
    <source>
        <dbReference type="Google" id="ProtNLM"/>
    </source>
</evidence>
<evidence type="ECO:0000313" key="5">
    <source>
        <dbReference type="EMBL" id="CDJ70495.1"/>
    </source>
</evidence>
<keyword evidence="3" id="KW-0812">Transmembrane</keyword>
<evidence type="ECO:0000256" key="1">
    <source>
        <dbReference type="SAM" id="Coils"/>
    </source>
</evidence>
<keyword evidence="3" id="KW-0472">Membrane</keyword>
<keyword evidence="3" id="KW-1133">Transmembrane helix</keyword>
<reference evidence="5" key="1">
    <citation type="submission" date="2013-10" db="EMBL/GenBank/DDBJ databases">
        <title>Genomic analysis of the causative agents of coccidiosis in chickens.</title>
        <authorList>
            <person name="Reid A.J."/>
            <person name="Blake D."/>
            <person name="Billington K."/>
            <person name="Browne H."/>
            <person name="Dunn M."/>
            <person name="Hung S."/>
            <person name="Kawahara F."/>
            <person name="Miranda-Saavedra D."/>
            <person name="Mourier T."/>
            <person name="Nagra H."/>
            <person name="Otto T.D."/>
            <person name="Rawlings N."/>
            <person name="Sanchez A."/>
            <person name="Sanders M."/>
            <person name="Subramaniam C."/>
            <person name="Tay Y."/>
            <person name="Dear P."/>
            <person name="Doerig C."/>
            <person name="Gruber A."/>
            <person name="Parkinson J."/>
            <person name="Shirley M."/>
            <person name="Wan K.L."/>
            <person name="Berriman M."/>
            <person name="Tomley F."/>
            <person name="Pain A."/>
        </authorList>
    </citation>
    <scope>NUCLEOTIDE SEQUENCE [LARGE SCALE GENOMIC DNA]</scope>
    <source>
        <strain evidence="5">Houghton</strain>
    </source>
</reference>
<dbReference type="RefSeq" id="XP_013438961.1">
    <property type="nucleotide sequence ID" value="XM_013583507.1"/>
</dbReference>
<feature type="signal peptide" evidence="4">
    <location>
        <begin position="1"/>
        <end position="26"/>
    </location>
</feature>
<feature type="region of interest" description="Disordered" evidence="2">
    <location>
        <begin position="585"/>
        <end position="979"/>
    </location>
</feature>
<proteinExistence type="predicted"/>
<accession>U6N724</accession>
<evidence type="ECO:0000256" key="3">
    <source>
        <dbReference type="SAM" id="Phobius"/>
    </source>
</evidence>
<name>U6N724_9EIME</name>
<feature type="compositionally biased region" description="Basic and acidic residues" evidence="2">
    <location>
        <begin position="625"/>
        <end position="638"/>
    </location>
</feature>
<dbReference type="AlphaFoldDB" id="U6N724"/>
<feature type="coiled-coil region" evidence="1">
    <location>
        <begin position="174"/>
        <end position="201"/>
    </location>
</feature>
<feature type="compositionally biased region" description="Low complexity" evidence="2">
    <location>
        <begin position="913"/>
        <end position="927"/>
    </location>
</feature>
<feature type="region of interest" description="Disordered" evidence="2">
    <location>
        <begin position="389"/>
        <end position="418"/>
    </location>
</feature>
<gene>
    <name evidence="5" type="ORF">ENH_00084690</name>
</gene>
<feature type="compositionally biased region" description="Polar residues" evidence="2">
    <location>
        <begin position="761"/>
        <end position="770"/>
    </location>
</feature>
<sequence length="1243" mass="135279">MRRLLTTPVFHIWVAALSAAVCSTSADATALTEANGKPDLQAPTDGTPALEVNILTGFFKAAALPLQTIRHVSQCPYGLALLVPIAAVIFLVFFCAMSLKGPKTLLAHGRVRSLAAGGADPCELPEGDKDQHPPSVSSSSPYRLQLHALQPSSKDASCLNRKEQYSVKLACHQLKNTLKGLDQLETKLKTLKSSCRSLAEQLQTLGSATAEENFDSRSIEKLLKEHHEELLQTEKHLGEERARLSRLGWTTKQEGLSLLLRARFFVQGRHLTAAAGRALVARDVILGEQAAEISVLSGKDHFLIRLFVKHVNSEAKTCQISIENATQSTVDVMIRARRAQRELEALEAQLNVLGLTEFVETVKQHQHELQTALDKEAARRIPSILSPRERISVPPTTDSDVFASRRSARSSTTQRQPVGLQHRVTVGRSRSFKHERPAQIDVSASMERWSSMDYIHLHDSERHSHHGVSSMRRPSLRGLHESIQNSRGRTRSGQLLDFHFTGGTRESRAQVSSGKHRDLTRSSSWNYPEGYTIRTRSEELLSAHARQSRARTSLHLPSHAAAEYFQHVFPTQSERPTPRVAFYGSRQTSSIERLPPRSPTHTPSAPFQLMQRFPHNPTPGHPRAPSRELIEQPREQHRVSFSAEARPQPKQQLGQPVPTPIPGTTLQSGGGSQHTTVADPPSSLTTPQLESAAELSPSSTSSGMTSVSLHEQVSVTGAGSSPRTEAPETGNRETPSAFPPKPYSHTVGSNSESGKAAVESGQVTQPTIKSSLLKDELSAEVVSSSFHEPEAALGTKSLTPSESPSPSSEVLSSGQESPSRRPVESSNVASEAASGGDISPPLSPAESRQSRGPTFSVTSLIASSQGTFPLKGSSSDLSEIREPPGSAKPSSRTPDELPEVPLDNATITSAETSSGSGPSPLASAPCSQQPPRLDSLSSEEQLQEPPRQDMQFEEGAPPPDGQSLTEAESSDSLSQATSEQVAEMTRKLWDFSMPADVVASSLKYDAALLPIAGGLFTEGLELLNEVAQFSVDFERHPRLVIDFELSRHYCRHVCASLRYGCQRWKEELEKLVEAVNSAVQLSKDFRREFDGKSPSFSFLDQAEVLWALVKATRGLSKHMSKFGASFLDSNELSRLLHEADSAASAGHTEVSEAAEFCAASWTTLLQHEHSPAASGSPVGEEESELRHRLPDEAKDFAQAPSVGEVLVEGRFLVERLIALVGPKQEVMKLSAAVEEREAATEFR</sequence>
<dbReference type="Proteomes" id="UP000030754">
    <property type="component" value="Unassembled WGS sequence"/>
</dbReference>
<feature type="transmembrane region" description="Helical" evidence="3">
    <location>
        <begin position="78"/>
        <end position="99"/>
    </location>
</feature>
<dbReference type="VEuPathDB" id="ToxoDB:ENH_00084690"/>
<feature type="chain" id="PRO_5004677465" description="Myosin heavy chain" evidence="4">
    <location>
        <begin position="27"/>
        <end position="1243"/>
    </location>
</feature>
<dbReference type="GeneID" id="25478597"/>
<reference evidence="5" key="2">
    <citation type="submission" date="2013-10" db="EMBL/GenBank/DDBJ databases">
        <authorList>
            <person name="Aslett M."/>
        </authorList>
    </citation>
    <scope>NUCLEOTIDE SEQUENCE [LARGE SCALE GENOMIC DNA]</scope>
    <source>
        <strain evidence="5">Houghton</strain>
    </source>
</reference>
<dbReference type="EMBL" id="HG725985">
    <property type="protein sequence ID" value="CDJ70495.1"/>
    <property type="molecule type" value="Genomic_DNA"/>
</dbReference>
<feature type="coiled-coil region" evidence="1">
    <location>
        <begin position="329"/>
        <end position="356"/>
    </location>
</feature>
<feature type="compositionally biased region" description="Polar residues" evidence="2">
    <location>
        <begin position="962"/>
        <end position="979"/>
    </location>
</feature>
<evidence type="ECO:0000313" key="6">
    <source>
        <dbReference type="Proteomes" id="UP000030754"/>
    </source>
</evidence>
<organism evidence="5 6">
    <name type="scientific">Eimeria necatrix</name>
    <dbReference type="NCBI Taxonomy" id="51315"/>
    <lineage>
        <taxon>Eukaryota</taxon>
        <taxon>Sar</taxon>
        <taxon>Alveolata</taxon>
        <taxon>Apicomplexa</taxon>
        <taxon>Conoidasida</taxon>
        <taxon>Coccidia</taxon>
        <taxon>Eucoccidiorida</taxon>
        <taxon>Eimeriorina</taxon>
        <taxon>Eimeriidae</taxon>
        <taxon>Eimeria</taxon>
    </lineage>
</organism>